<protein>
    <submittedName>
        <fullName evidence="2">Uncharacterized protein</fullName>
    </submittedName>
</protein>
<evidence type="ECO:0000256" key="1">
    <source>
        <dbReference type="SAM" id="MobiDB-lite"/>
    </source>
</evidence>
<dbReference type="EMBL" id="ML996138">
    <property type="protein sequence ID" value="KAF2735178.1"/>
    <property type="molecule type" value="Genomic_DNA"/>
</dbReference>
<feature type="region of interest" description="Disordered" evidence="1">
    <location>
        <begin position="75"/>
        <end position="95"/>
    </location>
</feature>
<keyword evidence="3" id="KW-1185">Reference proteome</keyword>
<dbReference type="Proteomes" id="UP000799444">
    <property type="component" value="Unassembled WGS sequence"/>
</dbReference>
<proteinExistence type="predicted"/>
<sequence>MAFKIPRLRRSHKFRYARVEWQVGTTLQLQRMAHENLGLGTWTNTDEGVPVTELGDRIGMLDVRDVKHPRLVKPPGIMDSVETDNEPELDWYEKN</sequence>
<feature type="compositionally biased region" description="Acidic residues" evidence="1">
    <location>
        <begin position="81"/>
        <end position="95"/>
    </location>
</feature>
<comment type="caution">
    <text evidence="2">The sequence shown here is derived from an EMBL/GenBank/DDBJ whole genome shotgun (WGS) entry which is preliminary data.</text>
</comment>
<gene>
    <name evidence="2" type="ORF">EJ04DRAFT_511890</name>
</gene>
<accession>A0A9P4V3H7</accession>
<reference evidence="2" key="1">
    <citation type="journal article" date="2020" name="Stud. Mycol.">
        <title>101 Dothideomycetes genomes: a test case for predicting lifestyles and emergence of pathogens.</title>
        <authorList>
            <person name="Haridas S."/>
            <person name="Albert R."/>
            <person name="Binder M."/>
            <person name="Bloem J."/>
            <person name="Labutti K."/>
            <person name="Salamov A."/>
            <person name="Andreopoulos B."/>
            <person name="Baker S."/>
            <person name="Barry K."/>
            <person name="Bills G."/>
            <person name="Bluhm B."/>
            <person name="Cannon C."/>
            <person name="Castanera R."/>
            <person name="Culley D."/>
            <person name="Daum C."/>
            <person name="Ezra D."/>
            <person name="Gonzalez J."/>
            <person name="Henrissat B."/>
            <person name="Kuo A."/>
            <person name="Liang C."/>
            <person name="Lipzen A."/>
            <person name="Lutzoni F."/>
            <person name="Magnuson J."/>
            <person name="Mondo S."/>
            <person name="Nolan M."/>
            <person name="Ohm R."/>
            <person name="Pangilinan J."/>
            <person name="Park H.-J."/>
            <person name="Ramirez L."/>
            <person name="Alfaro M."/>
            <person name="Sun H."/>
            <person name="Tritt A."/>
            <person name="Yoshinaga Y."/>
            <person name="Zwiers L.-H."/>
            <person name="Turgeon B."/>
            <person name="Goodwin S."/>
            <person name="Spatafora J."/>
            <person name="Crous P."/>
            <person name="Grigoriev I."/>
        </authorList>
    </citation>
    <scope>NUCLEOTIDE SEQUENCE</scope>
    <source>
        <strain evidence="2">CBS 125425</strain>
    </source>
</reference>
<dbReference type="AlphaFoldDB" id="A0A9P4V3H7"/>
<evidence type="ECO:0000313" key="2">
    <source>
        <dbReference type="EMBL" id="KAF2735178.1"/>
    </source>
</evidence>
<dbReference type="OrthoDB" id="3540210at2759"/>
<organism evidence="2 3">
    <name type="scientific">Polyplosphaeria fusca</name>
    <dbReference type="NCBI Taxonomy" id="682080"/>
    <lineage>
        <taxon>Eukaryota</taxon>
        <taxon>Fungi</taxon>
        <taxon>Dikarya</taxon>
        <taxon>Ascomycota</taxon>
        <taxon>Pezizomycotina</taxon>
        <taxon>Dothideomycetes</taxon>
        <taxon>Pleosporomycetidae</taxon>
        <taxon>Pleosporales</taxon>
        <taxon>Tetraplosphaeriaceae</taxon>
        <taxon>Polyplosphaeria</taxon>
    </lineage>
</organism>
<evidence type="ECO:0000313" key="3">
    <source>
        <dbReference type="Proteomes" id="UP000799444"/>
    </source>
</evidence>
<name>A0A9P4V3H7_9PLEO</name>